<dbReference type="EMBL" id="JAUJYW010000002">
    <property type="protein sequence ID" value="MDN8598885.1"/>
    <property type="molecule type" value="Genomic_DNA"/>
</dbReference>
<dbReference type="RefSeq" id="WP_301697541.1">
    <property type="nucleotide sequence ID" value="NZ_JAUJYW010000002.1"/>
</dbReference>
<dbReference type="Proteomes" id="UP001174867">
    <property type="component" value="Unassembled WGS sequence"/>
</dbReference>
<evidence type="ECO:0008006" key="3">
    <source>
        <dbReference type="Google" id="ProtNLM"/>
    </source>
</evidence>
<keyword evidence="2" id="KW-1185">Reference proteome</keyword>
<sequence>MDTRVIAALVLSAVSPFCVAKQDCEAIAGDSAGAAEYLYETAEVKTNSRLHFYSAPHEECRLPAHLINGDTVEVLRSQRIAQSKDAPIQTFRYVRYRDAKDLFATGWVTAEGLAPVANPLPVNETCQQWANKAMPGRVRNAPAKDNHYRVQGSGRASFYTMPDEQCRSTSLFLIPGDVVSAQEQSEDDFLEVTYYTADRRIVRGWLKKSQLQPVNSGDRYRDDINPLSTDKATRIATLNLRHDYQCIFYESWNAKKAIEIIVREDHQAALCRGGADPATSPPTAYISIDKTSGEISWPDVAEGFEEE</sequence>
<gene>
    <name evidence="1" type="ORF">Q0A17_05595</name>
</gene>
<organism evidence="1 2">
    <name type="scientific">Citrobacter enshiensis</name>
    <dbReference type="NCBI Taxonomy" id="2971264"/>
    <lineage>
        <taxon>Bacteria</taxon>
        <taxon>Pseudomonadati</taxon>
        <taxon>Pseudomonadota</taxon>
        <taxon>Gammaproteobacteria</taxon>
        <taxon>Enterobacterales</taxon>
        <taxon>Enterobacteriaceae</taxon>
        <taxon>Citrobacter</taxon>
    </lineage>
</organism>
<reference evidence="1 2" key="1">
    <citation type="submission" date="2023-07" db="EMBL/GenBank/DDBJ databases">
        <title>Citrobacter selenititolerans sp. nov., isolated from seleniferous soil.</title>
        <authorList>
            <person name="Zhang S."/>
            <person name="Li K."/>
            <person name="Peng J."/>
            <person name="Wang H."/>
            <person name="Sun J."/>
            <person name="Guo Y."/>
        </authorList>
    </citation>
    <scope>NUCLEOTIDE SEQUENCE [LARGE SCALE GENOMIC DNA]</scope>
    <source>
        <strain evidence="1 2">S2-9</strain>
    </source>
</reference>
<proteinExistence type="predicted"/>
<accession>A0ABT8PRC4</accession>
<name>A0ABT8PRC4_9ENTR</name>
<evidence type="ECO:0000313" key="2">
    <source>
        <dbReference type="Proteomes" id="UP001174867"/>
    </source>
</evidence>
<evidence type="ECO:0000313" key="1">
    <source>
        <dbReference type="EMBL" id="MDN8598885.1"/>
    </source>
</evidence>
<comment type="caution">
    <text evidence="1">The sequence shown here is derived from an EMBL/GenBank/DDBJ whole genome shotgun (WGS) entry which is preliminary data.</text>
</comment>
<protein>
    <recommendedName>
        <fullName evidence="3">Lipoprotein</fullName>
    </recommendedName>
</protein>